<dbReference type="KEGG" id="pphe:PP2015_4050"/>
<sequence length="74" mass="8277">MTSLLLTTAVVASLCYEPENDVHAIQLEKHELGIEFVSARENEKKHCISVKASQLNAAKKLAAKDPEMFELKHK</sequence>
<name>A0A0S2K858_9GAMM</name>
<protein>
    <submittedName>
        <fullName evidence="1">Uncharacterized protein</fullName>
    </submittedName>
</protein>
<accession>A0A0S2K858</accession>
<evidence type="ECO:0000313" key="1">
    <source>
        <dbReference type="EMBL" id="ALO44518.1"/>
    </source>
</evidence>
<evidence type="ECO:0000313" key="2">
    <source>
        <dbReference type="Proteomes" id="UP000061457"/>
    </source>
</evidence>
<gene>
    <name evidence="1" type="ORF">PP2015_4050</name>
</gene>
<reference evidence="2" key="1">
    <citation type="submission" date="2015-11" db="EMBL/GenBank/DDBJ databases">
        <authorList>
            <person name="Kim K.M."/>
        </authorList>
    </citation>
    <scope>NUCLEOTIDE SEQUENCE [LARGE SCALE GENOMIC DNA]</scope>
    <source>
        <strain evidence="2">KCTC 12086</strain>
    </source>
</reference>
<proteinExistence type="predicted"/>
<organism evidence="1 2">
    <name type="scientific">Pseudoalteromonas phenolica</name>
    <dbReference type="NCBI Taxonomy" id="161398"/>
    <lineage>
        <taxon>Bacteria</taxon>
        <taxon>Pseudomonadati</taxon>
        <taxon>Pseudomonadota</taxon>
        <taxon>Gammaproteobacteria</taxon>
        <taxon>Alteromonadales</taxon>
        <taxon>Pseudoalteromonadaceae</taxon>
        <taxon>Pseudoalteromonas</taxon>
    </lineage>
</organism>
<dbReference type="OrthoDB" id="9802426at2"/>
<dbReference type="Proteomes" id="UP000061457">
    <property type="component" value="Chromosome II"/>
</dbReference>
<dbReference type="PATRIC" id="fig|161398.10.peg.4153"/>
<dbReference type="STRING" id="161398.PP2015_4050"/>
<dbReference type="AlphaFoldDB" id="A0A0S2K858"/>
<dbReference type="RefSeq" id="WP_058032368.1">
    <property type="nucleotide sequence ID" value="NZ_CP013188.1"/>
</dbReference>
<dbReference type="EMBL" id="CP013188">
    <property type="protein sequence ID" value="ALO44518.1"/>
    <property type="molecule type" value="Genomic_DNA"/>
</dbReference>
<keyword evidence="2" id="KW-1185">Reference proteome</keyword>